<sequence>MSRVPRRTAARRRHGAAFVLPLISVFWAGELGHGGRFTGSDLFAVVALCGASGVAWQLLHRRDVVDRLTHFASAFTVVTAFLVVAAWDSSLSSAMGAGTGLGAVLVGLVYTEQLLRDRDRRQASTRATAHSLGRAS</sequence>
<feature type="transmembrane region" description="Helical" evidence="1">
    <location>
        <begin position="42"/>
        <end position="59"/>
    </location>
</feature>
<keyword evidence="1" id="KW-0472">Membrane</keyword>
<evidence type="ECO:0000313" key="3">
    <source>
        <dbReference type="Proteomes" id="UP000679307"/>
    </source>
</evidence>
<gene>
    <name evidence="2" type="ORF">ENKNEFLB_02306</name>
</gene>
<keyword evidence="1" id="KW-0812">Transmembrane</keyword>
<organism evidence="2 3">
    <name type="scientific">Nocardioides aquaticus</name>
    <dbReference type="NCBI Taxonomy" id="160826"/>
    <lineage>
        <taxon>Bacteria</taxon>
        <taxon>Bacillati</taxon>
        <taxon>Actinomycetota</taxon>
        <taxon>Actinomycetes</taxon>
        <taxon>Propionibacteriales</taxon>
        <taxon>Nocardioidaceae</taxon>
        <taxon>Nocardioides</taxon>
    </lineage>
</organism>
<keyword evidence="3" id="KW-1185">Reference proteome</keyword>
<accession>A0ABX8EHV6</accession>
<feature type="transmembrane region" description="Helical" evidence="1">
    <location>
        <begin position="93"/>
        <end position="111"/>
    </location>
</feature>
<dbReference type="Proteomes" id="UP000679307">
    <property type="component" value="Chromosome"/>
</dbReference>
<dbReference type="EMBL" id="CP075371">
    <property type="protein sequence ID" value="QVT79916.1"/>
    <property type="molecule type" value="Genomic_DNA"/>
</dbReference>
<evidence type="ECO:0000256" key="1">
    <source>
        <dbReference type="SAM" id="Phobius"/>
    </source>
</evidence>
<name>A0ABX8EHV6_9ACTN</name>
<keyword evidence="1" id="KW-1133">Transmembrane helix</keyword>
<evidence type="ECO:0000313" key="2">
    <source>
        <dbReference type="EMBL" id="QVT79916.1"/>
    </source>
</evidence>
<feature type="transmembrane region" description="Helical" evidence="1">
    <location>
        <begin position="71"/>
        <end position="87"/>
    </location>
</feature>
<proteinExistence type="predicted"/>
<evidence type="ECO:0008006" key="4">
    <source>
        <dbReference type="Google" id="ProtNLM"/>
    </source>
</evidence>
<reference evidence="2 3" key="1">
    <citation type="submission" date="2021-05" db="EMBL/GenBank/DDBJ databases">
        <title>Complete genome of Nocardioides aquaticus KCTC 9944T isolated from meromictic and hypersaline Ekho Lake, Antarctica.</title>
        <authorList>
            <person name="Hwang K."/>
            <person name="Kim K.M."/>
            <person name="Choe H."/>
        </authorList>
    </citation>
    <scope>NUCLEOTIDE SEQUENCE [LARGE SCALE GENOMIC DNA]</scope>
    <source>
        <strain evidence="2 3">KCTC 9944</strain>
    </source>
</reference>
<protein>
    <recommendedName>
        <fullName evidence="4">SPW repeat-containing protein</fullName>
    </recommendedName>
</protein>